<gene>
    <name evidence="2" type="ORF">K431DRAFT_288735</name>
</gene>
<evidence type="ECO:0000313" key="2">
    <source>
        <dbReference type="EMBL" id="KAF2717213.1"/>
    </source>
</evidence>
<reference evidence="2" key="1">
    <citation type="journal article" date="2020" name="Stud. Mycol.">
        <title>101 Dothideomycetes genomes: a test case for predicting lifestyles and emergence of pathogens.</title>
        <authorList>
            <person name="Haridas S."/>
            <person name="Albert R."/>
            <person name="Binder M."/>
            <person name="Bloem J."/>
            <person name="Labutti K."/>
            <person name="Salamov A."/>
            <person name="Andreopoulos B."/>
            <person name="Baker S."/>
            <person name="Barry K."/>
            <person name="Bills G."/>
            <person name="Bluhm B."/>
            <person name="Cannon C."/>
            <person name="Castanera R."/>
            <person name="Culley D."/>
            <person name="Daum C."/>
            <person name="Ezra D."/>
            <person name="Gonzalez J."/>
            <person name="Henrissat B."/>
            <person name="Kuo A."/>
            <person name="Liang C."/>
            <person name="Lipzen A."/>
            <person name="Lutzoni F."/>
            <person name="Magnuson J."/>
            <person name="Mondo S."/>
            <person name="Nolan M."/>
            <person name="Ohm R."/>
            <person name="Pangilinan J."/>
            <person name="Park H.-J."/>
            <person name="Ramirez L."/>
            <person name="Alfaro M."/>
            <person name="Sun H."/>
            <person name="Tritt A."/>
            <person name="Yoshinaga Y."/>
            <person name="Zwiers L.-H."/>
            <person name="Turgeon B."/>
            <person name="Goodwin S."/>
            <person name="Spatafora J."/>
            <person name="Crous P."/>
            <person name="Grigoriev I."/>
        </authorList>
    </citation>
    <scope>NUCLEOTIDE SEQUENCE</scope>
    <source>
        <strain evidence="2">CBS 116435</strain>
    </source>
</reference>
<comment type="caution">
    <text evidence="2">The sequence shown here is derived from an EMBL/GenBank/DDBJ whole genome shotgun (WGS) entry which is preliminary data.</text>
</comment>
<protein>
    <submittedName>
        <fullName evidence="2">Uncharacterized protein</fullName>
    </submittedName>
</protein>
<accession>A0A9P4PYC7</accession>
<evidence type="ECO:0000256" key="1">
    <source>
        <dbReference type="SAM" id="MobiDB-lite"/>
    </source>
</evidence>
<organism evidence="2 3">
    <name type="scientific">Polychaeton citri CBS 116435</name>
    <dbReference type="NCBI Taxonomy" id="1314669"/>
    <lineage>
        <taxon>Eukaryota</taxon>
        <taxon>Fungi</taxon>
        <taxon>Dikarya</taxon>
        <taxon>Ascomycota</taxon>
        <taxon>Pezizomycotina</taxon>
        <taxon>Dothideomycetes</taxon>
        <taxon>Dothideomycetidae</taxon>
        <taxon>Capnodiales</taxon>
        <taxon>Capnodiaceae</taxon>
        <taxon>Polychaeton</taxon>
    </lineage>
</organism>
<feature type="region of interest" description="Disordered" evidence="1">
    <location>
        <begin position="15"/>
        <end position="34"/>
    </location>
</feature>
<dbReference type="Proteomes" id="UP000799441">
    <property type="component" value="Unassembled WGS sequence"/>
</dbReference>
<evidence type="ECO:0000313" key="3">
    <source>
        <dbReference type="Proteomes" id="UP000799441"/>
    </source>
</evidence>
<sequence length="86" mass="9667">MPCLPCHRRDLSISPLTTSGAVRPPALKPWQNRPRPDHCRPILDHFGDGLSVSTFFIPVACWPSCVTENTMRKRRAHGDHHTAFAP</sequence>
<keyword evidence="3" id="KW-1185">Reference proteome</keyword>
<dbReference type="AlphaFoldDB" id="A0A9P4PYC7"/>
<dbReference type="EMBL" id="MU003849">
    <property type="protein sequence ID" value="KAF2717213.1"/>
    <property type="molecule type" value="Genomic_DNA"/>
</dbReference>
<proteinExistence type="predicted"/>
<name>A0A9P4PYC7_9PEZI</name>